<name>A0A1C0U3V1_9GAMM</name>
<dbReference type="Proteomes" id="UP000093476">
    <property type="component" value="Unassembled WGS sequence"/>
</dbReference>
<reference evidence="1 2" key="1">
    <citation type="submission" date="2015-12" db="EMBL/GenBank/DDBJ databases">
        <title>Genome comparisons provide insights into the role of secondary metabolites in the pathogenic phase of the Photorhabdus life cycle.</title>
        <authorList>
            <person name="Tobias N.J."/>
            <person name="Mishra B."/>
            <person name="Gupta D.K."/>
            <person name="Thines M."/>
            <person name="Stinear T.P."/>
            <person name="Bode H.B."/>
        </authorList>
    </citation>
    <scope>NUCLEOTIDE SEQUENCE [LARGE SCALE GENOMIC DNA]</scope>
    <source>
        <strain evidence="1 2">PB68.1</strain>
    </source>
</reference>
<dbReference type="EMBL" id="LOMY01000084">
    <property type="protein sequence ID" value="OCQ52597.1"/>
    <property type="molecule type" value="Genomic_DNA"/>
</dbReference>
<comment type="caution">
    <text evidence="1">The sequence shown here is derived from an EMBL/GenBank/DDBJ whole genome shotgun (WGS) entry which is preliminary data.</text>
</comment>
<proteinExistence type="predicted"/>
<gene>
    <name evidence="1" type="ORF">Ppb6_02210</name>
</gene>
<dbReference type="STRING" id="286156.Ppb6_02210"/>
<dbReference type="AlphaFoldDB" id="A0A1C0U3V1"/>
<sequence length="39" mass="4551">MMNHIRLNMLFALILTVLSFFAYAGRRVTDLFMIMEVNG</sequence>
<keyword evidence="2" id="KW-1185">Reference proteome</keyword>
<evidence type="ECO:0000313" key="2">
    <source>
        <dbReference type="Proteomes" id="UP000093476"/>
    </source>
</evidence>
<dbReference type="PATRIC" id="fig|286156.4.peg.2507"/>
<protein>
    <submittedName>
        <fullName evidence="1">Uncharacterized protein</fullName>
    </submittedName>
</protein>
<evidence type="ECO:0000313" key="1">
    <source>
        <dbReference type="EMBL" id="OCQ52597.1"/>
    </source>
</evidence>
<accession>A0A1C0U3V1</accession>
<organism evidence="1 2">
    <name type="scientific">Photorhabdus australis subsp. thailandensis</name>
    <dbReference type="NCBI Taxonomy" id="2805096"/>
    <lineage>
        <taxon>Bacteria</taxon>
        <taxon>Pseudomonadati</taxon>
        <taxon>Pseudomonadota</taxon>
        <taxon>Gammaproteobacteria</taxon>
        <taxon>Enterobacterales</taxon>
        <taxon>Morganellaceae</taxon>
        <taxon>Photorhabdus</taxon>
    </lineage>
</organism>